<evidence type="ECO:0000256" key="1">
    <source>
        <dbReference type="ARBA" id="ARBA00007337"/>
    </source>
</evidence>
<dbReference type="GO" id="GO:0003723">
    <property type="term" value="F:RNA binding"/>
    <property type="evidence" value="ECO:0007669"/>
    <property type="project" value="UniProtKB-UniRule"/>
</dbReference>
<keyword evidence="3 4" id="KW-0687">Ribonucleoprotein</keyword>
<dbReference type="EMBL" id="VLTL01000190">
    <property type="protein sequence ID" value="KAA0154444.1"/>
    <property type="molecule type" value="Genomic_DNA"/>
</dbReference>
<evidence type="ECO:0000256" key="2">
    <source>
        <dbReference type="ARBA" id="ARBA00022980"/>
    </source>
</evidence>
<dbReference type="EMBL" id="VLTN01000052">
    <property type="protein sequence ID" value="KAA0148523.1"/>
    <property type="molecule type" value="Genomic_DNA"/>
</dbReference>
<dbReference type="Proteomes" id="UP000322899">
    <property type="component" value="Unassembled WGS sequence"/>
</dbReference>
<dbReference type="InterPro" id="IPR001921">
    <property type="entry name" value="Ribosomal_eL8_euk"/>
</dbReference>
<feature type="domain" description="Ribosomal protein eL8/eL30/eS12/Gadd45" evidence="6">
    <location>
        <begin position="124"/>
        <end position="199"/>
    </location>
</feature>
<evidence type="ECO:0000256" key="3">
    <source>
        <dbReference type="ARBA" id="ARBA00023274"/>
    </source>
</evidence>
<feature type="compositionally biased region" description="Low complexity" evidence="5">
    <location>
        <begin position="1"/>
        <end position="14"/>
    </location>
</feature>
<evidence type="ECO:0000313" key="12">
    <source>
        <dbReference type="Proteomes" id="UP000323011"/>
    </source>
</evidence>
<evidence type="ECO:0000313" key="9">
    <source>
        <dbReference type="EMBL" id="KAA0154444.1"/>
    </source>
</evidence>
<accession>A0A5A8CPS6</accession>
<name>A0A5A8CPS6_CAFRO</name>
<dbReference type="Proteomes" id="UP000325113">
    <property type="component" value="Unassembled WGS sequence"/>
</dbReference>
<dbReference type="PROSITE" id="PS01082">
    <property type="entry name" value="RIBOSOMAL_L7AE"/>
    <property type="match status" value="1"/>
</dbReference>
<evidence type="ECO:0000313" key="14">
    <source>
        <dbReference type="Proteomes" id="UP000325113"/>
    </source>
</evidence>
<reference evidence="11 12" key="1">
    <citation type="submission" date="2019-07" db="EMBL/GenBank/DDBJ databases">
        <title>Genomes of Cafeteria roenbergensis.</title>
        <authorList>
            <person name="Fischer M.G."/>
            <person name="Hackl T."/>
            <person name="Roman M."/>
        </authorList>
    </citation>
    <scope>NUCLEOTIDE SEQUENCE [LARGE SCALE GENOMIC DNA]</scope>
    <source>
        <strain evidence="8 12">BVI</strain>
        <strain evidence="7 14">Cflag</strain>
        <strain evidence="10 11">E4-10P</strain>
        <strain evidence="9 13">RCC970-E3</strain>
    </source>
</reference>
<dbReference type="SUPFAM" id="SSF55315">
    <property type="entry name" value="L30e-like"/>
    <property type="match status" value="1"/>
</dbReference>
<dbReference type="PRINTS" id="PR00882">
    <property type="entry name" value="RIBOSOMALL7A"/>
</dbReference>
<dbReference type="InterPro" id="IPR018492">
    <property type="entry name" value="Ribosomal_eL8/Nhp2"/>
</dbReference>
<dbReference type="OrthoDB" id="29563at2759"/>
<dbReference type="GO" id="GO:0042254">
    <property type="term" value="P:ribosome biogenesis"/>
    <property type="evidence" value="ECO:0007669"/>
    <property type="project" value="InterPro"/>
</dbReference>
<dbReference type="InterPro" id="IPR029064">
    <property type="entry name" value="Ribosomal_eL30-like_sf"/>
</dbReference>
<comment type="function">
    <text evidence="4">Component of the ribosome.</text>
</comment>
<protein>
    <recommendedName>
        <fullName evidence="4">60S ribosomal protein L7a</fullName>
    </recommendedName>
</protein>
<organism evidence="9 13">
    <name type="scientific">Cafeteria roenbergensis</name>
    <name type="common">Marine flagellate</name>
    <dbReference type="NCBI Taxonomy" id="33653"/>
    <lineage>
        <taxon>Eukaryota</taxon>
        <taxon>Sar</taxon>
        <taxon>Stramenopiles</taxon>
        <taxon>Bigyra</taxon>
        <taxon>Opalozoa</taxon>
        <taxon>Bicosoecida</taxon>
        <taxon>Cafeteriaceae</taxon>
        <taxon>Cafeteria</taxon>
    </lineage>
</organism>
<evidence type="ECO:0000256" key="5">
    <source>
        <dbReference type="SAM" id="MobiDB-lite"/>
    </source>
</evidence>
<dbReference type="InterPro" id="IPR004037">
    <property type="entry name" value="Ribosomal_eL8-like_CS"/>
</dbReference>
<gene>
    <name evidence="10" type="ORF">FNF27_05727</name>
    <name evidence="9" type="ORF">FNF28_06828</name>
    <name evidence="8" type="ORF">FNF29_06581</name>
    <name evidence="7" type="ORF">FNF31_07527</name>
</gene>
<dbReference type="Proteomes" id="UP000323011">
    <property type="component" value="Unassembled WGS sequence"/>
</dbReference>
<evidence type="ECO:0000313" key="7">
    <source>
        <dbReference type="EMBL" id="KAA0147821.1"/>
    </source>
</evidence>
<feature type="region of interest" description="Disordered" evidence="5">
    <location>
        <begin position="1"/>
        <end position="25"/>
    </location>
</feature>
<dbReference type="InterPro" id="IPR050257">
    <property type="entry name" value="eL8/uL1-like"/>
</dbReference>
<evidence type="ECO:0000256" key="4">
    <source>
        <dbReference type="RuleBase" id="RU367042"/>
    </source>
</evidence>
<dbReference type="PANTHER" id="PTHR23105">
    <property type="entry name" value="RIBOSOMAL PROTEIN L7AE FAMILY MEMBER"/>
    <property type="match status" value="1"/>
</dbReference>
<dbReference type="EMBL" id="VLTO01000043">
    <property type="protein sequence ID" value="KAA0172747.1"/>
    <property type="molecule type" value="Genomic_DNA"/>
</dbReference>
<dbReference type="Gene3D" id="3.30.1330.30">
    <property type="match status" value="1"/>
</dbReference>
<keyword evidence="2 4" id="KW-0689">Ribosomal protein</keyword>
<evidence type="ECO:0000259" key="6">
    <source>
        <dbReference type="Pfam" id="PF01248"/>
    </source>
</evidence>
<proteinExistence type="inferred from homology"/>
<sequence length="255" mass="28488">MSGRRATNKGAATKRAGKAKTADPLFPARKRNFRIGGDIQPVKDLSRFVRWPRYVRLQRQRKVINQRLKVPPGINQFRHALDRADSVPVFKLFAKYTPESKTEKAARLEAVASGAAAATAPPPVVHFGLKHVTYLIEKRQAKLVLIASDVDPIELIVWLPALCRKMDIPYLMVKSKARLGALVHQKKATAVCLTEVNGADSAAFDTIATMARERFNDNVEIRRKWGGGIMGLKTTKRLEKRDAMMKAEAAKKAMY</sequence>
<keyword evidence="12" id="KW-1185">Reference proteome</keyword>
<evidence type="ECO:0000313" key="13">
    <source>
        <dbReference type="Proteomes" id="UP000324907"/>
    </source>
</evidence>
<evidence type="ECO:0000313" key="10">
    <source>
        <dbReference type="EMBL" id="KAA0172747.1"/>
    </source>
</evidence>
<dbReference type="EMBL" id="VLTM01000158">
    <property type="protein sequence ID" value="KAA0147821.1"/>
    <property type="molecule type" value="Genomic_DNA"/>
</dbReference>
<dbReference type="AlphaFoldDB" id="A0A5A8CPS6"/>
<evidence type="ECO:0000313" key="8">
    <source>
        <dbReference type="EMBL" id="KAA0148523.1"/>
    </source>
</evidence>
<dbReference type="Pfam" id="PF01248">
    <property type="entry name" value="Ribosomal_L7Ae"/>
    <property type="match status" value="1"/>
</dbReference>
<evidence type="ECO:0000313" key="11">
    <source>
        <dbReference type="Proteomes" id="UP000322899"/>
    </source>
</evidence>
<dbReference type="GO" id="GO:0022625">
    <property type="term" value="C:cytosolic large ribosomal subunit"/>
    <property type="evidence" value="ECO:0007669"/>
    <property type="project" value="UniProtKB-UniRule"/>
</dbReference>
<comment type="similarity">
    <text evidence="1 4">Belongs to the eukaryotic ribosomal protein eL8 family.</text>
</comment>
<dbReference type="OMA" id="RMVKWPA"/>
<dbReference type="PRINTS" id="PR00881">
    <property type="entry name" value="L7ARS6FAMILY"/>
</dbReference>
<comment type="caution">
    <text evidence="9">The sequence shown here is derived from an EMBL/GenBank/DDBJ whole genome shotgun (WGS) entry which is preliminary data.</text>
</comment>
<dbReference type="Proteomes" id="UP000324907">
    <property type="component" value="Unassembled WGS sequence"/>
</dbReference>
<dbReference type="InterPro" id="IPR004038">
    <property type="entry name" value="Ribosomal_eL8/eL30/eS12/Gad45"/>
</dbReference>